<protein>
    <submittedName>
        <fullName evidence="1">Uncharacterized protein</fullName>
    </submittedName>
</protein>
<evidence type="ECO:0000313" key="1">
    <source>
        <dbReference type="EMBL" id="KKN62390.1"/>
    </source>
</evidence>
<reference evidence="1" key="1">
    <citation type="journal article" date="2015" name="Nature">
        <title>Complex archaea that bridge the gap between prokaryotes and eukaryotes.</title>
        <authorList>
            <person name="Spang A."/>
            <person name="Saw J.H."/>
            <person name="Jorgensen S.L."/>
            <person name="Zaremba-Niedzwiedzka K."/>
            <person name="Martijn J."/>
            <person name="Lind A.E."/>
            <person name="van Eijk R."/>
            <person name="Schleper C."/>
            <person name="Guy L."/>
            <person name="Ettema T.J."/>
        </authorList>
    </citation>
    <scope>NUCLEOTIDE SEQUENCE</scope>
</reference>
<dbReference type="AlphaFoldDB" id="A0A0F9S0W1"/>
<gene>
    <name evidence="1" type="ORF">LCGC14_0512520</name>
</gene>
<name>A0A0F9S0W1_9ZZZZ</name>
<dbReference type="EMBL" id="LAZR01000626">
    <property type="protein sequence ID" value="KKN62390.1"/>
    <property type="molecule type" value="Genomic_DNA"/>
</dbReference>
<sequence>MSLNEDGLLCPNCNELLRDLNLKICPYCGVEISIQEGDNYTLNVEDITQTGKFDSENIWLFTDPEAIKYYEEHKKLEELRHDIKSSVMRGGVWENTELEYMAEIKRLLNQSIIKEKGAYWWVSPHPTVYSAKMKGYIRINGKAHRFVKGSEITFQCRMARDQRNLNVPLLIKKFTPTNSQILCSEMKGSMKGM</sequence>
<accession>A0A0F9S0W1</accession>
<comment type="caution">
    <text evidence="1">The sequence shown here is derived from an EMBL/GenBank/DDBJ whole genome shotgun (WGS) entry which is preliminary data.</text>
</comment>
<organism evidence="1">
    <name type="scientific">marine sediment metagenome</name>
    <dbReference type="NCBI Taxonomy" id="412755"/>
    <lineage>
        <taxon>unclassified sequences</taxon>
        <taxon>metagenomes</taxon>
        <taxon>ecological metagenomes</taxon>
    </lineage>
</organism>
<proteinExistence type="predicted"/>